<dbReference type="EMBL" id="RHFK02000017">
    <property type="protein sequence ID" value="TWW62432.1"/>
    <property type="molecule type" value="Genomic_DNA"/>
</dbReference>
<dbReference type="SUPFAM" id="SSF58069">
    <property type="entry name" value="Virus ectodomain"/>
    <property type="match status" value="1"/>
</dbReference>
<dbReference type="Gene3D" id="1.10.287.210">
    <property type="match status" value="1"/>
</dbReference>
<dbReference type="PANTHER" id="PTHR10424">
    <property type="entry name" value="VIRAL ENVELOPE PROTEIN"/>
    <property type="match status" value="1"/>
</dbReference>
<comment type="caution">
    <text evidence="2">The sequence shown here is derived from an EMBL/GenBank/DDBJ whole genome shotgun (WGS) entry which is preliminary data.</text>
</comment>
<dbReference type="Proteomes" id="UP000324091">
    <property type="component" value="Chromosome 4"/>
</dbReference>
<keyword evidence="3" id="KW-1185">Reference proteome</keyword>
<proteinExistence type="predicted"/>
<dbReference type="InterPro" id="IPR018154">
    <property type="entry name" value="TLV/ENV_coat_polyprotein"/>
</dbReference>
<reference evidence="2 3" key="1">
    <citation type="submission" date="2019-04" db="EMBL/GenBank/DDBJ databases">
        <title>Chromosome genome assembly for Takifugu flavidus.</title>
        <authorList>
            <person name="Xiao S."/>
        </authorList>
    </citation>
    <scope>NUCLEOTIDE SEQUENCE [LARGE SCALE GENOMIC DNA]</scope>
    <source>
        <strain evidence="2">HTHZ2018</strain>
        <tissue evidence="2">Muscle</tissue>
    </source>
</reference>
<organism evidence="2 3">
    <name type="scientific">Takifugu flavidus</name>
    <name type="common">sansaifugu</name>
    <dbReference type="NCBI Taxonomy" id="433684"/>
    <lineage>
        <taxon>Eukaryota</taxon>
        <taxon>Metazoa</taxon>
        <taxon>Chordata</taxon>
        <taxon>Craniata</taxon>
        <taxon>Vertebrata</taxon>
        <taxon>Euteleostomi</taxon>
        <taxon>Actinopterygii</taxon>
        <taxon>Neopterygii</taxon>
        <taxon>Teleostei</taxon>
        <taxon>Neoteleostei</taxon>
        <taxon>Acanthomorphata</taxon>
        <taxon>Eupercaria</taxon>
        <taxon>Tetraodontiformes</taxon>
        <taxon>Tetradontoidea</taxon>
        <taxon>Tetraodontidae</taxon>
        <taxon>Takifugu</taxon>
    </lineage>
</organism>
<sequence>MAFQNRIAVDMLLAEKGGVCAVFGDQCCTFIPNNTASDGSLTLAIEGLHPLNSKMKEHSGAKTAMWDEWMNVFGKSHGDVQLRIVSIAVEADAVAPDDVPKRKHGPPLVKTGDVKKHTKVVRHGQIHNRGPTHGQAVGYDQVQGTHPRTGRRL</sequence>
<accession>A0A5C6N4P0</accession>
<evidence type="ECO:0000313" key="3">
    <source>
        <dbReference type="Proteomes" id="UP000324091"/>
    </source>
</evidence>
<protein>
    <submittedName>
        <fullName evidence="2">Uncharacterized protein</fullName>
    </submittedName>
</protein>
<dbReference type="PANTHER" id="PTHR10424:SF80">
    <property type="entry name" value="ENVELOPE GLYCOPROTEIN"/>
    <property type="match status" value="1"/>
</dbReference>
<evidence type="ECO:0000313" key="2">
    <source>
        <dbReference type="EMBL" id="TWW62432.1"/>
    </source>
</evidence>
<gene>
    <name evidence="2" type="ORF">D4764_04G0010790</name>
</gene>
<evidence type="ECO:0000256" key="1">
    <source>
        <dbReference type="SAM" id="MobiDB-lite"/>
    </source>
</evidence>
<name>A0A5C6N4P0_9TELE</name>
<dbReference type="AlphaFoldDB" id="A0A5C6N4P0"/>
<feature type="region of interest" description="Disordered" evidence="1">
    <location>
        <begin position="126"/>
        <end position="153"/>
    </location>
</feature>